<proteinExistence type="predicted"/>
<name>A0AAF0FRP2_9EURY</name>
<sequence length="198" mass="22323">MDSSKDCLENVEILLVISPPERLKDNNVELIRRLTENDREILIITSSQPSQYLHELYEAKGIDSGKISFIDTITKFAMGTVPDGVQRCRFLSSPSDLTSLSIAISESLKEIKEKKPALLIDSLNAMLIYLPSSDITKFMHFLTSKLRIMFLSGIYLAAEDSLDPKIMSQIMTFTDRVINMDSESYSDSEADSKEKDIN</sequence>
<evidence type="ECO:0000313" key="1">
    <source>
        <dbReference type="EMBL" id="WFN36621.1"/>
    </source>
</evidence>
<dbReference type="Gene3D" id="3.40.50.300">
    <property type="entry name" value="P-loop containing nucleotide triphosphate hydrolases"/>
    <property type="match status" value="1"/>
</dbReference>
<accession>A0AAF0FRP2</accession>
<dbReference type="InterPro" id="IPR055927">
    <property type="entry name" value="DUF7504"/>
</dbReference>
<dbReference type="AlphaFoldDB" id="A0AAF0FRP2"/>
<evidence type="ECO:0008006" key="3">
    <source>
        <dbReference type="Google" id="ProtNLM"/>
    </source>
</evidence>
<dbReference type="InterPro" id="IPR027417">
    <property type="entry name" value="P-loop_NTPase"/>
</dbReference>
<gene>
    <name evidence="1" type="ORF">L1994_10835</name>
</gene>
<reference evidence="1" key="1">
    <citation type="submission" date="2022-01" db="EMBL/GenBank/DDBJ databases">
        <title>Complete genome of Methanomicrobium antiquum DSM 21220.</title>
        <authorList>
            <person name="Chen S.-C."/>
            <person name="You Y.-T."/>
            <person name="Zhou Y.-Z."/>
            <person name="Lai M.-C."/>
        </authorList>
    </citation>
    <scope>NUCLEOTIDE SEQUENCE</scope>
    <source>
        <strain evidence="1">DSM 21220</strain>
    </source>
</reference>
<dbReference type="KEGG" id="manq:L1994_10835"/>
<dbReference type="EMBL" id="CP091092">
    <property type="protein sequence ID" value="WFN36621.1"/>
    <property type="molecule type" value="Genomic_DNA"/>
</dbReference>
<evidence type="ECO:0000313" key="2">
    <source>
        <dbReference type="Proteomes" id="UP001218895"/>
    </source>
</evidence>
<protein>
    <recommendedName>
        <fullName evidence="3">KaiC-like domain-containing protein</fullName>
    </recommendedName>
</protein>
<organism evidence="1 2">
    <name type="scientific">Methanomicrobium antiquum</name>
    <dbReference type="NCBI Taxonomy" id="487686"/>
    <lineage>
        <taxon>Archaea</taxon>
        <taxon>Methanobacteriati</taxon>
        <taxon>Methanobacteriota</taxon>
        <taxon>Stenosarchaea group</taxon>
        <taxon>Methanomicrobia</taxon>
        <taxon>Methanomicrobiales</taxon>
        <taxon>Methanomicrobiaceae</taxon>
        <taxon>Methanomicrobium</taxon>
    </lineage>
</organism>
<dbReference type="GeneID" id="79950899"/>
<dbReference type="RefSeq" id="WP_278099455.1">
    <property type="nucleotide sequence ID" value="NZ_CP091092.1"/>
</dbReference>
<dbReference type="Proteomes" id="UP001218895">
    <property type="component" value="Chromosome"/>
</dbReference>
<keyword evidence="2" id="KW-1185">Reference proteome</keyword>
<dbReference type="Pfam" id="PF24336">
    <property type="entry name" value="DUF7504"/>
    <property type="match status" value="1"/>
</dbReference>